<sequence length="216" mass="22067">MEFGGGRVVGGGLCRLGRRVLAGCGTRAVADRRFEGVGIRAARLLRTAAGLLRTAAGLLRTAARTLRATARLLRAAARRGCGTCCAALRLAWLLWSVAARSGRGVRTACRATGLLRASLRAAALRAAGTRAALARLRGFVADGGEARAWRVGLRGCGIGCGAGADDLGGGGGAGVGRLGRGARRVRGARSSRVGRVLWLLVVVRVGHALPLASAEL</sequence>
<dbReference type="EMBL" id="JAERRJ010000001">
    <property type="protein sequence ID" value="MBL1072888.1"/>
    <property type="molecule type" value="Genomic_DNA"/>
</dbReference>
<dbReference type="Proteomes" id="UP000602198">
    <property type="component" value="Unassembled WGS sequence"/>
</dbReference>
<dbReference type="RefSeq" id="WP_201942068.1">
    <property type="nucleotide sequence ID" value="NZ_JAERRJ010000001.1"/>
</dbReference>
<name>A0ABS1LX47_9NOCA</name>
<accession>A0ABS1LX47</accession>
<evidence type="ECO:0000313" key="2">
    <source>
        <dbReference type="Proteomes" id="UP000602198"/>
    </source>
</evidence>
<protein>
    <submittedName>
        <fullName evidence="1">Uncharacterized protein</fullName>
    </submittedName>
</protein>
<keyword evidence="2" id="KW-1185">Reference proteome</keyword>
<proteinExistence type="predicted"/>
<reference evidence="1 2" key="1">
    <citation type="submission" date="2021-01" db="EMBL/GenBank/DDBJ databases">
        <title>WGS of actinomycetes isolated from Thailand.</title>
        <authorList>
            <person name="Thawai C."/>
        </authorList>
    </citation>
    <scope>NUCLEOTIDE SEQUENCE [LARGE SCALE GENOMIC DNA]</scope>
    <source>
        <strain evidence="1 2">LPG 2</strain>
    </source>
</reference>
<comment type="caution">
    <text evidence="1">The sequence shown here is derived from an EMBL/GenBank/DDBJ whole genome shotgun (WGS) entry which is preliminary data.</text>
</comment>
<organism evidence="1 2">
    <name type="scientific">Nocardia acididurans</name>
    <dbReference type="NCBI Taxonomy" id="2802282"/>
    <lineage>
        <taxon>Bacteria</taxon>
        <taxon>Bacillati</taxon>
        <taxon>Actinomycetota</taxon>
        <taxon>Actinomycetes</taxon>
        <taxon>Mycobacteriales</taxon>
        <taxon>Nocardiaceae</taxon>
        <taxon>Nocardia</taxon>
    </lineage>
</organism>
<gene>
    <name evidence="1" type="ORF">JK358_00600</name>
</gene>
<evidence type="ECO:0000313" key="1">
    <source>
        <dbReference type="EMBL" id="MBL1072888.1"/>
    </source>
</evidence>